<protein>
    <submittedName>
        <fullName evidence="2">Uncharacterized protein</fullName>
    </submittedName>
</protein>
<evidence type="ECO:0000313" key="3">
    <source>
        <dbReference type="Proteomes" id="UP000007350"/>
    </source>
</evidence>
<evidence type="ECO:0000256" key="1">
    <source>
        <dbReference type="SAM" id="Phobius"/>
    </source>
</evidence>
<dbReference type="EMBL" id="AHKC01014727">
    <property type="protein sequence ID" value="EKF28848.1"/>
    <property type="molecule type" value="Genomic_DNA"/>
</dbReference>
<sequence length="304" mass="30672">MHPSSNVIPRKQLCACHAYECVWDACNVTDAGSGKEHTAAQRKQVKQNTIIILSCLFTSDTRGAHKSPRLSAGTHSPHTILQPRVVYASADTASSSGAHTHAELLGLPSISGRRDGAPVVVVVGAPVVVVLGASGAVMIVVVVVAFSVVVAVVDVFVESSPFVFPWSEAAVSPLCVPCVLVSPGSSCVIGSGVTVFVFSGEAGAVTEFPCRAPFPSISFNVSASPSAPGFGSPLDDPEAPAPPSSSIVLGIGVPVFLITGGAGPGPGFPFVSTVSLGPGDVPGGTVELNVVEIVAGSVTTPPFV</sequence>
<keyword evidence="3" id="KW-1185">Reference proteome</keyword>
<accession>K2M1K7</accession>
<proteinExistence type="predicted"/>
<dbReference type="Proteomes" id="UP000007350">
    <property type="component" value="Unassembled WGS sequence"/>
</dbReference>
<name>K2M1K7_TRYCR</name>
<evidence type="ECO:0000313" key="2">
    <source>
        <dbReference type="EMBL" id="EKF28848.1"/>
    </source>
</evidence>
<dbReference type="OrthoDB" id="10366730at2759"/>
<reference evidence="2 3" key="1">
    <citation type="journal article" date="2012" name="BMC Genomics">
        <title>Comparative genomic analysis of human infective Trypanosoma cruzi lineages with the bat-restricted subspecies T. cruzi marinkellei.</title>
        <authorList>
            <person name="Franzen O."/>
            <person name="Talavera-Lopez C."/>
            <person name="Ochaya S."/>
            <person name="Butler C.E."/>
            <person name="Messenger L.A."/>
            <person name="Lewis M.D."/>
            <person name="Llewellyn M.S."/>
            <person name="Marinkelle C.J."/>
            <person name="Tyler K.M."/>
            <person name="Miles M.A."/>
            <person name="Andersson B."/>
        </authorList>
    </citation>
    <scope>NUCLEOTIDE SEQUENCE [LARGE SCALE GENOMIC DNA]</scope>
    <source>
        <strain evidence="2 3">B7</strain>
    </source>
</reference>
<keyword evidence="1" id="KW-1133">Transmembrane helix</keyword>
<comment type="caution">
    <text evidence="2">The sequence shown here is derived from an EMBL/GenBank/DDBJ whole genome shotgun (WGS) entry which is preliminary data.</text>
</comment>
<keyword evidence="1" id="KW-0472">Membrane</keyword>
<keyword evidence="1" id="KW-0812">Transmembrane</keyword>
<gene>
    <name evidence="2" type="ORF">MOQ_007388</name>
</gene>
<dbReference type="AlphaFoldDB" id="K2M1K7"/>
<feature type="transmembrane region" description="Helical" evidence="1">
    <location>
        <begin position="119"/>
        <end position="152"/>
    </location>
</feature>
<organism evidence="2 3">
    <name type="scientific">Trypanosoma cruzi marinkellei</name>
    <dbReference type="NCBI Taxonomy" id="85056"/>
    <lineage>
        <taxon>Eukaryota</taxon>
        <taxon>Discoba</taxon>
        <taxon>Euglenozoa</taxon>
        <taxon>Kinetoplastea</taxon>
        <taxon>Metakinetoplastina</taxon>
        <taxon>Trypanosomatida</taxon>
        <taxon>Trypanosomatidae</taxon>
        <taxon>Trypanosoma</taxon>
        <taxon>Schizotrypanum</taxon>
    </lineage>
</organism>